<keyword evidence="3" id="KW-1185">Reference proteome</keyword>
<organism evidence="2 3">
    <name type="scientific">Saccharopolyspora erythraea</name>
    <name type="common">Streptomyces erythraeus</name>
    <dbReference type="NCBI Taxonomy" id="1836"/>
    <lineage>
        <taxon>Bacteria</taxon>
        <taxon>Bacillati</taxon>
        <taxon>Actinomycetota</taxon>
        <taxon>Actinomycetes</taxon>
        <taxon>Pseudonocardiales</taxon>
        <taxon>Pseudonocardiaceae</taxon>
        <taxon>Saccharopolyspora</taxon>
    </lineage>
</organism>
<evidence type="ECO:0000313" key="2">
    <source>
        <dbReference type="EMBL" id="GAA0539173.1"/>
    </source>
</evidence>
<evidence type="ECO:0000313" key="3">
    <source>
        <dbReference type="Proteomes" id="UP001500729"/>
    </source>
</evidence>
<proteinExistence type="predicted"/>
<dbReference type="EMBL" id="BAAAGS010000030">
    <property type="protein sequence ID" value="GAA0539173.1"/>
    <property type="molecule type" value="Genomic_DNA"/>
</dbReference>
<gene>
    <name evidence="2" type="ORF">GCM10009533_42900</name>
</gene>
<evidence type="ECO:0008006" key="4">
    <source>
        <dbReference type="Google" id="ProtNLM"/>
    </source>
</evidence>
<protein>
    <recommendedName>
        <fullName evidence="4">Sigma-70 family RNA polymerase sigma factor</fullName>
    </recommendedName>
</protein>
<reference evidence="2 3" key="1">
    <citation type="journal article" date="2019" name="Int. J. Syst. Evol. Microbiol.">
        <title>The Global Catalogue of Microorganisms (GCM) 10K type strain sequencing project: providing services to taxonomists for standard genome sequencing and annotation.</title>
        <authorList>
            <consortium name="The Broad Institute Genomics Platform"/>
            <consortium name="The Broad Institute Genome Sequencing Center for Infectious Disease"/>
            <person name="Wu L."/>
            <person name="Ma J."/>
        </authorList>
    </citation>
    <scope>NUCLEOTIDE SEQUENCE [LARGE SCALE GENOMIC DNA]</scope>
    <source>
        <strain evidence="2 3">JCM 10303</strain>
    </source>
</reference>
<comment type="caution">
    <text evidence="2">The sequence shown here is derived from an EMBL/GenBank/DDBJ whole genome shotgun (WGS) entry which is preliminary data.</text>
</comment>
<evidence type="ECO:0000256" key="1">
    <source>
        <dbReference type="SAM" id="MobiDB-lite"/>
    </source>
</evidence>
<name>A0ABN1DBD9_SACER</name>
<dbReference type="Proteomes" id="UP001500729">
    <property type="component" value="Unassembled WGS sequence"/>
</dbReference>
<feature type="region of interest" description="Disordered" evidence="1">
    <location>
        <begin position="182"/>
        <end position="220"/>
    </location>
</feature>
<accession>A0ABN1DBD9</accession>
<sequence length="220" mass="23419">MWAHVVERARAEGGAWSVACAGLALPALTSIAARLSARFAADPADIHSGVLTGFLAELAEIDLIRPLIMNRLRWAAYRGGHRVLREALDAPSPALDDGTAPLSSRQVSEAAGHPDLVLARAVAEDVITSGEAELIAATRLERKPLADVAQERGIGYEALKKCRRRVEHRLAAYLREEAAGDSTTRCGPLMSPKGRGTGVQRRGRCTPTAPSAVTSEMPPC</sequence>